<sequence length="70" mass="7852">MKLERAIELQEWLCEMDILTPLPAYRDGSHIPPASNINPGRPGIGRLNQLCSPEWRYLDQPEPVGNLALG</sequence>
<gene>
    <name evidence="1" type="ORF">S03H2_42000</name>
</gene>
<accession>X1JWV9</accession>
<reference evidence="1" key="1">
    <citation type="journal article" date="2014" name="Front. Microbiol.">
        <title>High frequency of phylogenetically diverse reductive dehalogenase-homologous genes in deep subseafloor sedimentary metagenomes.</title>
        <authorList>
            <person name="Kawai M."/>
            <person name="Futagami T."/>
            <person name="Toyoda A."/>
            <person name="Takaki Y."/>
            <person name="Nishi S."/>
            <person name="Hori S."/>
            <person name="Arai W."/>
            <person name="Tsubouchi T."/>
            <person name="Morono Y."/>
            <person name="Uchiyama I."/>
            <person name="Ito T."/>
            <person name="Fujiyama A."/>
            <person name="Inagaki F."/>
            <person name="Takami H."/>
        </authorList>
    </citation>
    <scope>NUCLEOTIDE SEQUENCE</scope>
    <source>
        <strain evidence="1">Expedition CK06-06</strain>
    </source>
</reference>
<dbReference type="AlphaFoldDB" id="X1JWV9"/>
<dbReference type="EMBL" id="BARU01026120">
    <property type="protein sequence ID" value="GAH74273.1"/>
    <property type="molecule type" value="Genomic_DNA"/>
</dbReference>
<name>X1JWV9_9ZZZZ</name>
<proteinExistence type="predicted"/>
<protein>
    <submittedName>
        <fullName evidence="1">Uncharacterized protein</fullName>
    </submittedName>
</protein>
<evidence type="ECO:0000313" key="1">
    <source>
        <dbReference type="EMBL" id="GAH74273.1"/>
    </source>
</evidence>
<organism evidence="1">
    <name type="scientific">marine sediment metagenome</name>
    <dbReference type="NCBI Taxonomy" id="412755"/>
    <lineage>
        <taxon>unclassified sequences</taxon>
        <taxon>metagenomes</taxon>
        <taxon>ecological metagenomes</taxon>
    </lineage>
</organism>
<comment type="caution">
    <text evidence="1">The sequence shown here is derived from an EMBL/GenBank/DDBJ whole genome shotgun (WGS) entry which is preliminary data.</text>
</comment>